<dbReference type="InterPro" id="IPR019533">
    <property type="entry name" value="Peptidase_S26"/>
</dbReference>
<proteinExistence type="inferred from homology"/>
<comment type="similarity">
    <text evidence="1 3">Belongs to the peptidase S26 family.</text>
</comment>
<sequence length="316" mass="36566">MRPIAKDFFFWIKALVIAIAGVLLLQFFAFSSCYIPSSGMENSLYRGDQIIINKWAYGLRLPFMSAFGYKRINERPVQKNDIVVFNNPQATSTTLPADKRKVFISRCMGLPGDTLMISNQYSIICPRAEVNPDHKQLYVYPKEKESSIEKNIKKLGIEDNRLLGYNKNGYVRSFSRYEIYLLNQEIQDLKIKSILPDTCKQTRSLIVPGKGRSIRVTPWNIYFLKNAINEHEGKKAFIIKDSLLYVNGEKVSSFVFTKDYYWMVSNNSININDSRIFGFVPKDYIIGKASFVWFSKDSQAGLFGGYRWKRFFQSVK</sequence>
<keyword evidence="3" id="KW-0378">Hydrolase</keyword>
<dbReference type="AlphaFoldDB" id="A0A1M4ZA51"/>
<comment type="catalytic activity">
    <reaction evidence="3">
        <text>Cleavage of hydrophobic, N-terminal signal or leader sequences from secreted and periplasmic proteins.</text>
        <dbReference type="EC" id="3.4.21.89"/>
    </reaction>
</comment>
<dbReference type="GO" id="GO:0009003">
    <property type="term" value="F:signal peptidase activity"/>
    <property type="evidence" value="ECO:0007669"/>
    <property type="project" value="UniProtKB-EC"/>
</dbReference>
<dbReference type="GO" id="GO:0004252">
    <property type="term" value="F:serine-type endopeptidase activity"/>
    <property type="evidence" value="ECO:0007669"/>
    <property type="project" value="InterPro"/>
</dbReference>
<dbReference type="EC" id="3.4.21.89" evidence="3"/>
<evidence type="ECO:0000256" key="2">
    <source>
        <dbReference type="ARBA" id="ARBA00019232"/>
    </source>
</evidence>
<dbReference type="SUPFAM" id="SSF51306">
    <property type="entry name" value="LexA/Signal peptidase"/>
    <property type="match status" value="1"/>
</dbReference>
<organism evidence="5 6">
    <name type="scientific">Bacteroides luti</name>
    <dbReference type="NCBI Taxonomy" id="1297750"/>
    <lineage>
        <taxon>Bacteria</taxon>
        <taxon>Pseudomonadati</taxon>
        <taxon>Bacteroidota</taxon>
        <taxon>Bacteroidia</taxon>
        <taxon>Bacteroidales</taxon>
        <taxon>Bacteroidaceae</taxon>
        <taxon>Bacteroides</taxon>
    </lineage>
</organism>
<dbReference type="Pfam" id="PF10502">
    <property type="entry name" value="Peptidase_S26"/>
    <property type="match status" value="2"/>
</dbReference>
<dbReference type="PANTHER" id="PTHR43390">
    <property type="entry name" value="SIGNAL PEPTIDASE I"/>
    <property type="match status" value="1"/>
</dbReference>
<evidence type="ECO:0000256" key="3">
    <source>
        <dbReference type="RuleBase" id="RU362042"/>
    </source>
</evidence>
<dbReference type="PROSITE" id="PS51257">
    <property type="entry name" value="PROKAR_LIPOPROTEIN"/>
    <property type="match status" value="1"/>
</dbReference>
<dbReference type="InterPro" id="IPR036286">
    <property type="entry name" value="LexA/Signal_pep-like_sf"/>
</dbReference>
<dbReference type="GO" id="GO:0016020">
    <property type="term" value="C:membrane"/>
    <property type="evidence" value="ECO:0007669"/>
    <property type="project" value="UniProtKB-SubCell"/>
</dbReference>
<name>A0A1M4ZA51_9BACE</name>
<reference evidence="5 6" key="1">
    <citation type="submission" date="2016-11" db="EMBL/GenBank/DDBJ databases">
        <authorList>
            <person name="Jaros S."/>
            <person name="Januszkiewicz K."/>
            <person name="Wedrychowicz H."/>
        </authorList>
    </citation>
    <scope>NUCLEOTIDE SEQUENCE [LARGE SCALE GENOMIC DNA]</scope>
    <source>
        <strain evidence="5 6">DSM 26991</strain>
    </source>
</reference>
<evidence type="ECO:0000259" key="4">
    <source>
        <dbReference type="Pfam" id="PF10502"/>
    </source>
</evidence>
<dbReference type="STRING" id="1297750.SAMN05444405_105209"/>
<dbReference type="Proteomes" id="UP000184509">
    <property type="component" value="Unassembled WGS sequence"/>
</dbReference>
<feature type="domain" description="Peptidase S26" evidence="4">
    <location>
        <begin position="11"/>
        <end position="120"/>
    </location>
</feature>
<dbReference type="OrthoDB" id="1036988at2"/>
<dbReference type="PANTHER" id="PTHR43390:SF1">
    <property type="entry name" value="CHLOROPLAST PROCESSING PEPTIDASE"/>
    <property type="match status" value="1"/>
</dbReference>
<dbReference type="Gene3D" id="2.10.109.10">
    <property type="entry name" value="Umud Fragment, subunit A"/>
    <property type="match status" value="1"/>
</dbReference>
<keyword evidence="6" id="KW-1185">Reference proteome</keyword>
<dbReference type="EMBL" id="FQTV01000005">
    <property type="protein sequence ID" value="SHF14677.1"/>
    <property type="molecule type" value="Genomic_DNA"/>
</dbReference>
<dbReference type="NCBIfam" id="TIGR02227">
    <property type="entry name" value="sigpep_I_bact"/>
    <property type="match status" value="1"/>
</dbReference>
<evidence type="ECO:0000256" key="1">
    <source>
        <dbReference type="ARBA" id="ARBA00009370"/>
    </source>
</evidence>
<evidence type="ECO:0000313" key="6">
    <source>
        <dbReference type="Proteomes" id="UP000184509"/>
    </source>
</evidence>
<gene>
    <name evidence="5" type="ORF">SAMN05444405_105209</name>
</gene>
<evidence type="ECO:0000313" key="5">
    <source>
        <dbReference type="EMBL" id="SHF14677.1"/>
    </source>
</evidence>
<protein>
    <recommendedName>
        <fullName evidence="2 3">Signal peptidase I</fullName>
        <ecNumber evidence="3">3.4.21.89</ecNumber>
    </recommendedName>
</protein>
<accession>A0A1M4ZA51</accession>
<dbReference type="InterPro" id="IPR000223">
    <property type="entry name" value="Pept_S26A_signal_pept_1"/>
</dbReference>
<keyword evidence="3" id="KW-0645">Protease</keyword>
<dbReference type="PRINTS" id="PR00727">
    <property type="entry name" value="LEADERPTASE"/>
</dbReference>
<dbReference type="RefSeq" id="WP_073400465.1">
    <property type="nucleotide sequence ID" value="NZ_FQTV01000005.1"/>
</dbReference>
<dbReference type="CDD" id="cd06530">
    <property type="entry name" value="S26_SPase_I"/>
    <property type="match status" value="2"/>
</dbReference>
<feature type="domain" description="Peptidase S26" evidence="4">
    <location>
        <begin position="257"/>
        <end position="294"/>
    </location>
</feature>
<dbReference type="GO" id="GO:0006465">
    <property type="term" value="P:signal peptide processing"/>
    <property type="evidence" value="ECO:0007669"/>
    <property type="project" value="InterPro"/>
</dbReference>
<comment type="subcellular location">
    <subcellularLocation>
        <location evidence="3">Membrane</location>
        <topology evidence="3">Single-pass type II membrane protein</topology>
    </subcellularLocation>
</comment>